<protein>
    <submittedName>
        <fullName evidence="2">Glutamate synthase family protein</fullName>
    </submittedName>
</protein>
<organism evidence="2 3">
    <name type="scientific">Desulfoscipio gibsoniae DSM 7213</name>
    <dbReference type="NCBI Taxonomy" id="767817"/>
    <lineage>
        <taxon>Bacteria</taxon>
        <taxon>Bacillati</taxon>
        <taxon>Bacillota</taxon>
        <taxon>Clostridia</taxon>
        <taxon>Eubacteriales</taxon>
        <taxon>Desulfallaceae</taxon>
        <taxon>Desulfoscipio</taxon>
    </lineage>
</organism>
<keyword evidence="3" id="KW-1185">Reference proteome</keyword>
<dbReference type="PANTHER" id="PTHR39673:SF5">
    <property type="entry name" value="TUNGSTEN-CONTAINING FORMYLMETHANOFURAN DEHYDROGENASE 2 SUBUNIT C"/>
    <property type="match status" value="1"/>
</dbReference>
<dbReference type="GO" id="GO:0016491">
    <property type="term" value="F:oxidoreductase activity"/>
    <property type="evidence" value="ECO:0007669"/>
    <property type="project" value="InterPro"/>
</dbReference>
<evidence type="ECO:0000313" key="2">
    <source>
        <dbReference type="EMBL" id="AGL02289.1"/>
    </source>
</evidence>
<dbReference type="AlphaFoldDB" id="R4KI48"/>
<dbReference type="KEGG" id="dgi:Desgi_2890"/>
<reference evidence="2 3" key="1">
    <citation type="submission" date="2012-01" db="EMBL/GenBank/DDBJ databases">
        <title>Complete sequence of Desulfotomaculum gibsoniae DSM 7213.</title>
        <authorList>
            <consortium name="US DOE Joint Genome Institute"/>
            <person name="Lucas S."/>
            <person name="Han J."/>
            <person name="Lapidus A."/>
            <person name="Cheng J.-F."/>
            <person name="Goodwin L."/>
            <person name="Pitluck S."/>
            <person name="Peters L."/>
            <person name="Ovchinnikova G."/>
            <person name="Teshima H."/>
            <person name="Detter J.C."/>
            <person name="Han C."/>
            <person name="Tapia R."/>
            <person name="Land M."/>
            <person name="Hauser L."/>
            <person name="Kyrpides N."/>
            <person name="Ivanova N."/>
            <person name="Pagani I."/>
            <person name="Parshina S."/>
            <person name="Plugge C."/>
            <person name="Muyzer G."/>
            <person name="Kuever J."/>
            <person name="Ivanova A."/>
            <person name="Nazina T."/>
            <person name="Klenk H.-P."/>
            <person name="Brambilla E."/>
            <person name="Spring S."/>
            <person name="Stams A.F."/>
            <person name="Woyke T."/>
        </authorList>
    </citation>
    <scope>NUCLEOTIDE SEQUENCE [LARGE SCALE GENOMIC DNA]</scope>
    <source>
        <strain evidence="2 3">DSM 7213</strain>
    </source>
</reference>
<dbReference type="InterPro" id="IPR036485">
    <property type="entry name" value="Glu_synth_asu_C_sf"/>
</dbReference>
<dbReference type="PANTHER" id="PTHR39673">
    <property type="entry name" value="TUNGSTEN FORMYLMETHANOFURAN DEHYDROGENASE, SUBUNIT C (FWDC)"/>
    <property type="match status" value="1"/>
</dbReference>
<gene>
    <name evidence="2" type="ORF">Desgi_2890</name>
</gene>
<dbReference type="SUPFAM" id="SSF69336">
    <property type="entry name" value="Alpha subunit of glutamate synthase, C-terminal domain"/>
    <property type="match status" value="1"/>
</dbReference>
<dbReference type="EMBL" id="CP003273">
    <property type="protein sequence ID" value="AGL02289.1"/>
    <property type="molecule type" value="Genomic_DNA"/>
</dbReference>
<proteinExistence type="predicted"/>
<evidence type="ECO:0000259" key="1">
    <source>
        <dbReference type="Pfam" id="PF01493"/>
    </source>
</evidence>
<dbReference type="OrthoDB" id="9803192at2"/>
<dbReference type="STRING" id="767817.Desgi_2890"/>
<dbReference type="RefSeq" id="WP_006520860.1">
    <property type="nucleotide sequence ID" value="NC_021184.1"/>
</dbReference>
<dbReference type="Pfam" id="PF01493">
    <property type="entry name" value="GXGXG"/>
    <property type="match status" value="1"/>
</dbReference>
<accession>R4KI48</accession>
<dbReference type="HOGENOM" id="CLU_078510_1_0_9"/>
<name>R4KI48_9FIRM</name>
<evidence type="ECO:0000313" key="3">
    <source>
        <dbReference type="Proteomes" id="UP000013520"/>
    </source>
</evidence>
<dbReference type="Proteomes" id="UP000013520">
    <property type="component" value="Chromosome"/>
</dbReference>
<feature type="domain" description="Glutamate synthase alpha subunit C-terminal" evidence="1">
    <location>
        <begin position="39"/>
        <end position="172"/>
    </location>
</feature>
<dbReference type="CDD" id="cd00504">
    <property type="entry name" value="GXGXG"/>
    <property type="match status" value="1"/>
</dbReference>
<dbReference type="InterPro" id="IPR002489">
    <property type="entry name" value="Glu_synth_asu_C"/>
</dbReference>
<dbReference type="Gene3D" id="2.160.20.60">
    <property type="entry name" value="Glutamate synthase, alpha subunit, C-terminal domain"/>
    <property type="match status" value="1"/>
</dbReference>
<dbReference type="eggNOG" id="COG2218">
    <property type="taxonomic scope" value="Bacteria"/>
</dbReference>
<sequence>MEYIDALDFKSRELNQLIAEKLKSGQEVTILNPHSMHNIATGLSVQGKIIVRGSTGFYAGGFLEGPTLVVEGNAGWYVGDNMMDGELLVTKNTGCNAGTYFYGGTMVIYGNTGSRAGYGMKGGTIIVCGSAGRWSGQMTLGGKLVILGKVGKQIGESMYKGVILVRDKEAGENLGQNVFLDKITEPEMQELAGLFEQYEIKADPEEFKAIRPLATGRHSYVLFEPRLNPELSR</sequence>